<dbReference type="Proteomes" id="UP000273982">
    <property type="component" value="Chromosome"/>
</dbReference>
<dbReference type="KEGG" id="mros:EHO51_08285"/>
<name>A0A3G8M459_9HYPH</name>
<sequence>MSEPRDMRVLALWRDDPREAPMTIDARIDGARIISTWDLFGAFALDGDSVRPFILRRDGRIDFGCGESWRTDLREATIKVGSEFSVWFNESDSGRYRIVKLAVLGAKDNK</sequence>
<evidence type="ECO:0000313" key="2">
    <source>
        <dbReference type="Proteomes" id="UP000273982"/>
    </source>
</evidence>
<protein>
    <submittedName>
        <fullName evidence="1">Uncharacterized protein</fullName>
    </submittedName>
</protein>
<organism evidence="1 2">
    <name type="scientific">Methylocystis rosea</name>
    <dbReference type="NCBI Taxonomy" id="173366"/>
    <lineage>
        <taxon>Bacteria</taxon>
        <taxon>Pseudomonadati</taxon>
        <taxon>Pseudomonadota</taxon>
        <taxon>Alphaproteobacteria</taxon>
        <taxon>Hyphomicrobiales</taxon>
        <taxon>Methylocystaceae</taxon>
        <taxon>Methylocystis</taxon>
    </lineage>
</organism>
<proteinExistence type="predicted"/>
<dbReference type="RefSeq" id="WP_124738487.1">
    <property type="nucleotide sequence ID" value="NZ_CP034086.1"/>
</dbReference>
<accession>A0A3G8M459</accession>
<dbReference type="EMBL" id="CP034086">
    <property type="protein sequence ID" value="AZG76721.1"/>
    <property type="molecule type" value="Genomic_DNA"/>
</dbReference>
<reference evidence="1 2" key="1">
    <citation type="submission" date="2018-11" db="EMBL/GenBank/DDBJ databases">
        <title>Genome squencing of methanotrophic bacteria isolated from alkaline groundwater in Korea.</title>
        <authorList>
            <person name="Nguyen L.N."/>
        </authorList>
    </citation>
    <scope>NUCLEOTIDE SEQUENCE [LARGE SCALE GENOMIC DNA]</scope>
    <source>
        <strain evidence="1 2">GW6</strain>
    </source>
</reference>
<dbReference type="AlphaFoldDB" id="A0A3G8M459"/>
<evidence type="ECO:0000313" key="1">
    <source>
        <dbReference type="EMBL" id="AZG76721.1"/>
    </source>
</evidence>
<gene>
    <name evidence="1" type="ORF">EHO51_08285</name>
</gene>